<accession>A0A943DF98</accession>
<dbReference type="Proteomes" id="UP000759273">
    <property type="component" value="Unassembled WGS sequence"/>
</dbReference>
<dbReference type="GO" id="GO:0003677">
    <property type="term" value="F:DNA binding"/>
    <property type="evidence" value="ECO:0007669"/>
    <property type="project" value="InterPro"/>
</dbReference>
<name>A0A943DF98_9FIRM</name>
<sequence>MTFRAPKYPILPRQRSLDLDVHAKRSKRGFSQERMAEYLDISIGEYKLIESYGHIPKTGYFLLICWKLRLNPLCYLKQALQQEERDVSVLGEEAETA</sequence>
<comment type="caution">
    <text evidence="1">The sequence shown here is derived from an EMBL/GenBank/DDBJ whole genome shotgun (WGS) entry which is preliminary data.</text>
</comment>
<organism evidence="1 2">
    <name type="scientific">Subdoligranulum variabile</name>
    <dbReference type="NCBI Taxonomy" id="214851"/>
    <lineage>
        <taxon>Bacteria</taxon>
        <taxon>Bacillati</taxon>
        <taxon>Bacillota</taxon>
        <taxon>Clostridia</taxon>
        <taxon>Eubacteriales</taxon>
        <taxon>Oscillospiraceae</taxon>
        <taxon>Subdoligranulum</taxon>
    </lineage>
</organism>
<proteinExistence type="predicted"/>
<dbReference type="EMBL" id="JAGZGG010000044">
    <property type="protein sequence ID" value="MBS5333507.1"/>
    <property type="molecule type" value="Genomic_DNA"/>
</dbReference>
<evidence type="ECO:0000313" key="2">
    <source>
        <dbReference type="Proteomes" id="UP000759273"/>
    </source>
</evidence>
<dbReference type="InterPro" id="IPR010982">
    <property type="entry name" value="Lambda_DNA-bd_dom_sf"/>
</dbReference>
<dbReference type="AlphaFoldDB" id="A0A943DF98"/>
<protein>
    <submittedName>
        <fullName evidence="1">Uncharacterized protein</fullName>
    </submittedName>
</protein>
<reference evidence="1" key="1">
    <citation type="submission" date="2021-02" db="EMBL/GenBank/DDBJ databases">
        <title>Infant gut strain persistence is associated with maternal origin, phylogeny, and functional potential including surface adhesion and iron acquisition.</title>
        <authorList>
            <person name="Lou Y.C."/>
        </authorList>
    </citation>
    <scope>NUCLEOTIDE SEQUENCE</scope>
    <source>
        <strain evidence="1">L3_101_000M1_dasL3_101_000M1_concoct_87</strain>
    </source>
</reference>
<gene>
    <name evidence="1" type="ORF">KHY36_13390</name>
</gene>
<evidence type="ECO:0000313" key="1">
    <source>
        <dbReference type="EMBL" id="MBS5333507.1"/>
    </source>
</evidence>
<dbReference type="SUPFAM" id="SSF47413">
    <property type="entry name" value="lambda repressor-like DNA-binding domains"/>
    <property type="match status" value="1"/>
</dbReference>